<proteinExistence type="predicted"/>
<feature type="transmembrane region" description="Helical" evidence="1">
    <location>
        <begin position="27"/>
        <end position="46"/>
    </location>
</feature>
<gene>
    <name evidence="2" type="ORF">A3L01_03025</name>
</gene>
<evidence type="ECO:0000313" key="2">
    <source>
        <dbReference type="EMBL" id="ASJ04381.1"/>
    </source>
</evidence>
<sequence>MRGEVLIVLSFFLVALSAYFQNSGGGLSLALLLVAFFVLLAGIRELNRSRPSKRTGDAHLILGILLPILLFLTYGNPLYLLAGAFLIPAFFWKSEKAVLLLVPAGLLMGWLALGENSFVARFVGAFLLAVSIVVGTASLYFWLRYR</sequence>
<accession>A0A2Z2MPS8</accession>
<dbReference type="OrthoDB" id="102064at2157"/>
<evidence type="ECO:0000313" key="3">
    <source>
        <dbReference type="Proteomes" id="UP000250272"/>
    </source>
</evidence>
<evidence type="ECO:0000256" key="1">
    <source>
        <dbReference type="SAM" id="Phobius"/>
    </source>
</evidence>
<keyword evidence="1" id="KW-0472">Membrane</keyword>
<dbReference type="Proteomes" id="UP000250272">
    <property type="component" value="Chromosome"/>
</dbReference>
<keyword evidence="1" id="KW-1133">Transmembrane helix</keyword>
<keyword evidence="3" id="KW-1185">Reference proteome</keyword>
<organism evidence="2 3">
    <name type="scientific">Thermococcus barossii</name>
    <dbReference type="NCBI Taxonomy" id="54077"/>
    <lineage>
        <taxon>Archaea</taxon>
        <taxon>Methanobacteriati</taxon>
        <taxon>Methanobacteriota</taxon>
        <taxon>Thermococci</taxon>
        <taxon>Thermococcales</taxon>
        <taxon>Thermococcaceae</taxon>
        <taxon>Thermococcus</taxon>
    </lineage>
</organism>
<feature type="transmembrane region" description="Helical" evidence="1">
    <location>
        <begin position="58"/>
        <end position="91"/>
    </location>
</feature>
<name>A0A2Z2MPS8_9EURY</name>
<dbReference type="GeneID" id="33325709"/>
<dbReference type="AlphaFoldDB" id="A0A2Z2MPS8"/>
<dbReference type="RefSeq" id="WP_088864407.1">
    <property type="nucleotide sequence ID" value="NZ_CP015101.1"/>
</dbReference>
<protein>
    <submittedName>
        <fullName evidence="2">Uncharacterized protein</fullName>
    </submittedName>
</protein>
<feature type="transmembrane region" description="Helical" evidence="1">
    <location>
        <begin position="125"/>
        <end position="143"/>
    </location>
</feature>
<dbReference type="EMBL" id="CP015101">
    <property type="protein sequence ID" value="ASJ04381.1"/>
    <property type="molecule type" value="Genomic_DNA"/>
</dbReference>
<dbReference type="KEGG" id="tbs:A3L01_03025"/>
<keyword evidence="1" id="KW-0812">Transmembrane</keyword>
<reference evidence="2 3" key="1">
    <citation type="submission" date="2016-04" db="EMBL/GenBank/DDBJ databases">
        <title>Complete genome sequence of Thermococcus barossii type strain SHCK-94.</title>
        <authorList>
            <person name="Oger P.M."/>
        </authorList>
    </citation>
    <scope>NUCLEOTIDE SEQUENCE [LARGE SCALE GENOMIC DNA]</scope>
    <source>
        <strain evidence="2 3">SHCK-94</strain>
    </source>
</reference>
<feature type="transmembrane region" description="Helical" evidence="1">
    <location>
        <begin position="97"/>
        <end position="113"/>
    </location>
</feature>